<dbReference type="PANTHER" id="PTHR35807">
    <property type="entry name" value="TRANSCRIPTIONAL REGULATOR REDD-RELATED"/>
    <property type="match status" value="1"/>
</dbReference>
<keyword evidence="5 8" id="KW-0238">DNA-binding</keyword>
<dbReference type="PANTHER" id="PTHR35807:SF1">
    <property type="entry name" value="TRANSCRIPTIONAL REGULATOR REDD"/>
    <property type="match status" value="1"/>
</dbReference>
<dbReference type="SUPFAM" id="SSF50998">
    <property type="entry name" value="Quinoprotein alcohol dehydrogenase-like"/>
    <property type="match status" value="1"/>
</dbReference>
<dbReference type="InterPro" id="IPR036388">
    <property type="entry name" value="WH-like_DNA-bd_sf"/>
</dbReference>
<dbReference type="SUPFAM" id="SSF52540">
    <property type="entry name" value="P-loop containing nucleoside triphosphate hydrolases"/>
    <property type="match status" value="1"/>
</dbReference>
<name>A0ABR8NAB1_9ACTN</name>
<dbReference type="Pfam" id="PF00400">
    <property type="entry name" value="WD40"/>
    <property type="match status" value="2"/>
</dbReference>
<comment type="caution">
    <text evidence="11">The sequence shown here is derived from an EMBL/GenBank/DDBJ whole genome shotgun (WGS) entry which is preliminary data.</text>
</comment>
<dbReference type="InterPro" id="IPR001680">
    <property type="entry name" value="WD40_rpt"/>
</dbReference>
<dbReference type="Gene3D" id="3.40.50.300">
    <property type="entry name" value="P-loop containing nucleotide triphosphate hydrolases"/>
    <property type="match status" value="1"/>
</dbReference>
<dbReference type="PROSITE" id="PS51755">
    <property type="entry name" value="OMPR_PHOB"/>
    <property type="match status" value="1"/>
</dbReference>
<dbReference type="InterPro" id="IPR016032">
    <property type="entry name" value="Sig_transdc_resp-reg_C-effctor"/>
</dbReference>
<dbReference type="Pfam" id="PF03704">
    <property type="entry name" value="BTAD"/>
    <property type="match status" value="1"/>
</dbReference>
<dbReference type="SUPFAM" id="SSF46894">
    <property type="entry name" value="C-terminal effector domain of the bipartite response regulators"/>
    <property type="match status" value="1"/>
</dbReference>
<dbReference type="InterPro" id="IPR027417">
    <property type="entry name" value="P-loop_NTPase"/>
</dbReference>
<feature type="repeat" description="WD" evidence="7">
    <location>
        <begin position="995"/>
        <end position="1026"/>
    </location>
</feature>
<dbReference type="SUPFAM" id="SSF48452">
    <property type="entry name" value="TPR-like"/>
    <property type="match status" value="1"/>
</dbReference>
<organism evidence="11 12">
    <name type="scientific">Nocardioides cavernae</name>
    <dbReference type="NCBI Taxonomy" id="1921566"/>
    <lineage>
        <taxon>Bacteria</taxon>
        <taxon>Bacillati</taxon>
        <taxon>Actinomycetota</taxon>
        <taxon>Actinomycetes</taxon>
        <taxon>Propionibacteriales</taxon>
        <taxon>Nocardioidaceae</taxon>
        <taxon>Nocardioides</taxon>
    </lineage>
</organism>
<evidence type="ECO:0000313" key="11">
    <source>
        <dbReference type="EMBL" id="MBD3925070.1"/>
    </source>
</evidence>
<dbReference type="PROSITE" id="PS00678">
    <property type="entry name" value="WD_REPEATS_1"/>
    <property type="match status" value="1"/>
</dbReference>
<dbReference type="CDD" id="cd15831">
    <property type="entry name" value="BTAD"/>
    <property type="match status" value="1"/>
</dbReference>
<dbReference type="Gene3D" id="1.25.40.10">
    <property type="entry name" value="Tetratricopeptide repeat domain"/>
    <property type="match status" value="1"/>
</dbReference>
<evidence type="ECO:0000256" key="9">
    <source>
        <dbReference type="SAM" id="MobiDB-lite"/>
    </source>
</evidence>
<feature type="repeat" description="WD" evidence="7">
    <location>
        <begin position="1035"/>
        <end position="1059"/>
    </location>
</feature>
<reference evidence="11 12" key="1">
    <citation type="submission" date="2020-09" db="EMBL/GenBank/DDBJ databases">
        <title>novel species in genus Nocardioides.</title>
        <authorList>
            <person name="Zhang G."/>
        </authorList>
    </citation>
    <scope>NUCLEOTIDE SEQUENCE [LARGE SCALE GENOMIC DNA]</scope>
    <source>
        <strain evidence="11 12">KCTC 39551</strain>
    </source>
</reference>
<dbReference type="PROSITE" id="PS50082">
    <property type="entry name" value="WD_REPEATS_2"/>
    <property type="match status" value="3"/>
</dbReference>
<sequence length="1409" mass="151491">MGINVLGPLTVDGPGRLGPHDRVVLQALATRLGQPVRADELVDAVWGERPPASAHKNLQSCIVRLRKVLGTQAIETSPHGYVLAVPPDDLDAHDFEARVHRARALLAAGETDRVAFQLEQALAQWRGAAFADLTEWPPARREAGRLDELRLEAQEMHVDAMLRSGRAREALSDAHALVRATPLRERRWELLVLAQYQTGAQGEALRSLRQLRTVLARELGIDPSPEMGALEQSILNQDPSLMAPQPRTGNGECPWQGLKAYDVDDADRFFGRSRDVQACLDLLAAGSFAALVGPSGSGKSSIMRAGVLAVLRDRGRSIVLVTPTARPLDALTALPEGADERTVLAVDQTEEVFTLCDDPDERREFLDRLAREVARRPVVVTLRGDRLTQVTEHPEFSRLVERSLQLVGALDEAALREAITGPALMAGLVLQPGLVDLLVREVRDDPGALPLLSHALQETWRRREGNTMTVDGYHASGGIHGAVAQSAEQLYGSTPPDQRHLLRDLLLRLVSPGGEGEAVRTQVPRRLIAADEPHEQLVAMLVDARLVTSDAGVLEITHEALARAWPRLRGWLDDDVEGQRIRHHLSGAADAWDTLGRPDSELYRGVRLTRVLDWQSRTDSALTDAEREFLERARTVAELEEQTAADRARTQARLIRRLRIVLGGAVVLLALALVAGGFAAVQSDRANQNAGRAERAAVSADARRVGLRSQLTDDISLSLLLAVAGARLEDSPETRTNLMTALSMRPHLVRSAPPGGSYMEGLSVSPDGRWIAASDEANWMHLYDASTSRLLRSYDAGRPPRAGQAWIMGSFSPDSRQLAVVLESVESTDPVRLLDPDTMQPTATRLSSPGRQPAIGSDVQFSEDGRYLAASLETVPEQERAGVAAPTYVAVWDLRSPSTPPVRVPTGTAAQGIALSPDGSTLYTSAPLSAYRVASGTRIWRRSDITAFLGVDINTAGTVLALDGGNDGDGLLVGTAEGNTVATLRGHREAVSPDILFSHDDTLVGSSSRDGQLIVWDAATGRRLEGWDTFDPWGVGFSPDHDLVYGGGGDSMLRTWDLSLQNTYLQRTSQVGGSTAFAHAEISPNGQQVVFSWTDDTGKGWVRFADLVTGAITPPGRLRTSKDPWSLGAWHPEGRLYAARCEACPDSGAARLLDPTTGELIVKRKVVGGELNSLAYVDEGRSLFAGTWDGPPHVVDAETLRSRDEPLDVPPSCCATPIGGPGSTAMVYASSGDGISAHWQVIDVDTGDVTSEGNVDVFPAASVASPDGSTVAVGGDTGEIVVIDIASGAQRRSTSLGAPLVSLSYSDDGELLVSGASDGGASLWDAATLDLLGTVYPPHHGEPTPSSTQFIGDTRDVAIASHDGSTYRWDTEVDRALDFACQMAGRDLTEEEWTQVLPAQPYQSVCPQD</sequence>
<dbReference type="Gene3D" id="1.10.10.10">
    <property type="entry name" value="Winged helix-like DNA-binding domain superfamily/Winged helix DNA-binding domain"/>
    <property type="match status" value="1"/>
</dbReference>
<evidence type="ECO:0000256" key="4">
    <source>
        <dbReference type="ARBA" id="ARBA00023015"/>
    </source>
</evidence>
<dbReference type="SUPFAM" id="SSF101908">
    <property type="entry name" value="Putative isomerase YbhE"/>
    <property type="match status" value="1"/>
</dbReference>
<proteinExistence type="inferred from homology"/>
<dbReference type="Gene3D" id="2.130.10.10">
    <property type="entry name" value="YVTN repeat-like/Quinoprotein amine dehydrogenase"/>
    <property type="match status" value="3"/>
</dbReference>
<dbReference type="Proteomes" id="UP000618818">
    <property type="component" value="Unassembled WGS sequence"/>
</dbReference>
<evidence type="ECO:0000256" key="7">
    <source>
        <dbReference type="PROSITE-ProRule" id="PRU00221"/>
    </source>
</evidence>
<evidence type="ECO:0000256" key="2">
    <source>
        <dbReference type="ARBA" id="ARBA00022574"/>
    </source>
</evidence>
<dbReference type="SMART" id="SM00320">
    <property type="entry name" value="WD40"/>
    <property type="match status" value="5"/>
</dbReference>
<evidence type="ECO:0000256" key="6">
    <source>
        <dbReference type="ARBA" id="ARBA00023163"/>
    </source>
</evidence>
<dbReference type="InterPro" id="IPR015943">
    <property type="entry name" value="WD40/YVTN_repeat-like_dom_sf"/>
</dbReference>
<dbReference type="Pfam" id="PF20703">
    <property type="entry name" value="nSTAND1"/>
    <property type="match status" value="1"/>
</dbReference>
<keyword evidence="4" id="KW-0805">Transcription regulation</keyword>
<feature type="compositionally biased region" description="Polar residues" evidence="9">
    <location>
        <begin position="839"/>
        <end position="850"/>
    </location>
</feature>
<dbReference type="RefSeq" id="WP_191194768.1">
    <property type="nucleotide sequence ID" value="NZ_JACXYZ010000001.1"/>
</dbReference>
<feature type="region of interest" description="Disordered" evidence="9">
    <location>
        <begin position="834"/>
        <end position="853"/>
    </location>
</feature>
<dbReference type="InterPro" id="IPR051677">
    <property type="entry name" value="AfsR-DnrI-RedD_regulator"/>
</dbReference>
<feature type="DNA-binding region" description="OmpR/PhoB-type" evidence="8">
    <location>
        <begin position="1"/>
        <end position="85"/>
    </location>
</feature>
<accession>A0ABR8NAB1</accession>
<feature type="repeat" description="WD" evidence="7">
    <location>
        <begin position="1300"/>
        <end position="1334"/>
    </location>
</feature>
<dbReference type="InterPro" id="IPR001867">
    <property type="entry name" value="OmpR/PhoB-type_DNA-bd"/>
</dbReference>
<dbReference type="InterPro" id="IPR049052">
    <property type="entry name" value="nSTAND1"/>
</dbReference>
<evidence type="ECO:0000313" key="12">
    <source>
        <dbReference type="Proteomes" id="UP000618818"/>
    </source>
</evidence>
<evidence type="ECO:0000259" key="10">
    <source>
        <dbReference type="PROSITE" id="PS51755"/>
    </source>
</evidence>
<dbReference type="SMART" id="SM00862">
    <property type="entry name" value="Trans_reg_C"/>
    <property type="match status" value="1"/>
</dbReference>
<gene>
    <name evidence="11" type="ORF">IEZ26_10595</name>
</gene>
<evidence type="ECO:0000256" key="8">
    <source>
        <dbReference type="PROSITE-ProRule" id="PRU01091"/>
    </source>
</evidence>
<dbReference type="InterPro" id="IPR005158">
    <property type="entry name" value="BTAD"/>
</dbReference>
<feature type="domain" description="OmpR/PhoB-type" evidence="10">
    <location>
        <begin position="1"/>
        <end position="85"/>
    </location>
</feature>
<evidence type="ECO:0000256" key="5">
    <source>
        <dbReference type="ARBA" id="ARBA00023125"/>
    </source>
</evidence>
<keyword evidence="3" id="KW-0677">Repeat</keyword>
<keyword evidence="12" id="KW-1185">Reference proteome</keyword>
<dbReference type="InterPro" id="IPR019775">
    <property type="entry name" value="WD40_repeat_CS"/>
</dbReference>
<dbReference type="EMBL" id="JACXYZ010000001">
    <property type="protein sequence ID" value="MBD3925070.1"/>
    <property type="molecule type" value="Genomic_DNA"/>
</dbReference>
<dbReference type="SMART" id="SM01043">
    <property type="entry name" value="BTAD"/>
    <property type="match status" value="1"/>
</dbReference>
<evidence type="ECO:0000256" key="1">
    <source>
        <dbReference type="ARBA" id="ARBA00005820"/>
    </source>
</evidence>
<keyword evidence="2 7" id="KW-0853">WD repeat</keyword>
<protein>
    <submittedName>
        <fullName evidence="11">Winged helix-turn-helix domain-containing protein</fullName>
    </submittedName>
</protein>
<keyword evidence="6" id="KW-0804">Transcription</keyword>
<evidence type="ECO:0000256" key="3">
    <source>
        <dbReference type="ARBA" id="ARBA00022737"/>
    </source>
</evidence>
<dbReference type="Pfam" id="PF00486">
    <property type="entry name" value="Trans_reg_C"/>
    <property type="match status" value="1"/>
</dbReference>
<dbReference type="InterPro" id="IPR011047">
    <property type="entry name" value="Quinoprotein_ADH-like_sf"/>
</dbReference>
<comment type="similarity">
    <text evidence="1">Belongs to the AfsR/DnrI/RedD regulatory family.</text>
</comment>
<dbReference type="InterPro" id="IPR011990">
    <property type="entry name" value="TPR-like_helical_dom_sf"/>
</dbReference>